<sequence>MPRLVMMSGLPGSGKSTLSKLLAERTGAELLRIDVFEQDLRNQHGADFDVGTRGYRQGYRLAARHLREGRNVIADAVRAGAMPRQHQAVKLSKSKSSALTSRKSVPGFKPATPVFQV</sequence>
<feature type="compositionally biased region" description="Low complexity" evidence="1">
    <location>
        <begin position="90"/>
        <end position="104"/>
    </location>
</feature>
<dbReference type="Pfam" id="PF13671">
    <property type="entry name" value="AAA_33"/>
    <property type="match status" value="1"/>
</dbReference>
<evidence type="ECO:0000313" key="3">
    <source>
        <dbReference type="Proteomes" id="UP000259610"/>
    </source>
</evidence>
<dbReference type="PANTHER" id="PTHR37807">
    <property type="entry name" value="OS07G0160300 PROTEIN"/>
    <property type="match status" value="1"/>
</dbReference>
<proteinExistence type="predicted"/>
<reference evidence="2 3" key="1">
    <citation type="journal article" date="2018" name="Nat. Biotechnol.">
        <title>A standardized bacterial taxonomy based on genome phylogeny substantially revises the tree of life.</title>
        <authorList>
            <person name="Parks D.H."/>
            <person name="Chuvochina M."/>
            <person name="Waite D.W."/>
            <person name="Rinke C."/>
            <person name="Skarshewski A."/>
            <person name="Chaumeil P.A."/>
            <person name="Hugenholtz P."/>
        </authorList>
    </citation>
    <scope>NUCLEOTIDE SEQUENCE [LARGE SCALE GENOMIC DNA]</scope>
    <source>
        <strain evidence="2">UBA8733</strain>
    </source>
</reference>
<name>A0A3B9H097_9PROT</name>
<organism evidence="2 3">
    <name type="scientific">Hyphomonas adhaerens</name>
    <dbReference type="NCBI Taxonomy" id="81029"/>
    <lineage>
        <taxon>Bacteria</taxon>
        <taxon>Pseudomonadati</taxon>
        <taxon>Pseudomonadota</taxon>
        <taxon>Alphaproteobacteria</taxon>
        <taxon>Hyphomonadales</taxon>
        <taxon>Hyphomonadaceae</taxon>
        <taxon>Hyphomonas</taxon>
    </lineage>
</organism>
<feature type="region of interest" description="Disordered" evidence="1">
    <location>
        <begin position="84"/>
        <end position="117"/>
    </location>
</feature>
<accession>A0A3B9H097</accession>
<dbReference type="AlphaFoldDB" id="A0A3B9H097"/>
<dbReference type="PANTHER" id="PTHR37807:SF3">
    <property type="entry name" value="OS07G0160300 PROTEIN"/>
    <property type="match status" value="1"/>
</dbReference>
<evidence type="ECO:0008006" key="4">
    <source>
        <dbReference type="Google" id="ProtNLM"/>
    </source>
</evidence>
<protein>
    <recommendedName>
        <fullName evidence="4">Adenylyl-sulfate kinase</fullName>
    </recommendedName>
</protein>
<dbReference type="RefSeq" id="WP_272989675.1">
    <property type="nucleotide sequence ID" value="NZ_CAJQMV010000049.1"/>
</dbReference>
<evidence type="ECO:0000256" key="1">
    <source>
        <dbReference type="SAM" id="MobiDB-lite"/>
    </source>
</evidence>
<gene>
    <name evidence="2" type="ORF">DCG58_13080</name>
</gene>
<dbReference type="SUPFAM" id="SSF52540">
    <property type="entry name" value="P-loop containing nucleoside triphosphate hydrolases"/>
    <property type="match status" value="1"/>
</dbReference>
<comment type="caution">
    <text evidence="2">The sequence shown here is derived from an EMBL/GenBank/DDBJ whole genome shotgun (WGS) entry which is preliminary data.</text>
</comment>
<dbReference type="EMBL" id="DMAN01000293">
    <property type="protein sequence ID" value="HAE28090.1"/>
    <property type="molecule type" value="Genomic_DNA"/>
</dbReference>
<dbReference type="InterPro" id="IPR027417">
    <property type="entry name" value="P-loop_NTPase"/>
</dbReference>
<evidence type="ECO:0000313" key="2">
    <source>
        <dbReference type="EMBL" id="HAE28090.1"/>
    </source>
</evidence>
<dbReference type="Gene3D" id="3.40.50.300">
    <property type="entry name" value="P-loop containing nucleotide triphosphate hydrolases"/>
    <property type="match status" value="1"/>
</dbReference>
<dbReference type="Proteomes" id="UP000259610">
    <property type="component" value="Unassembled WGS sequence"/>
</dbReference>